<dbReference type="Proteomes" id="UP001169862">
    <property type="component" value="Unassembled WGS sequence"/>
</dbReference>
<keyword evidence="8" id="KW-0653">Protein transport</keyword>
<evidence type="ECO:0000256" key="9">
    <source>
        <dbReference type="ARBA" id="ARBA00023136"/>
    </source>
</evidence>
<evidence type="ECO:0000313" key="11">
    <source>
        <dbReference type="EMBL" id="MDO6453603.1"/>
    </source>
</evidence>
<evidence type="ECO:0000256" key="4">
    <source>
        <dbReference type="ARBA" id="ARBA00022448"/>
    </source>
</evidence>
<dbReference type="InterPro" id="IPR022792">
    <property type="entry name" value="T2SS_protein-GspN"/>
</dbReference>
<protein>
    <recommendedName>
        <fullName evidence="3">Type II secretion system protein N</fullName>
    </recommendedName>
    <alternativeName>
        <fullName evidence="10">General secretion pathway protein N</fullName>
    </alternativeName>
</protein>
<keyword evidence="9" id="KW-0472">Membrane</keyword>
<evidence type="ECO:0000256" key="1">
    <source>
        <dbReference type="ARBA" id="ARBA00004533"/>
    </source>
</evidence>
<proteinExistence type="inferred from homology"/>
<evidence type="ECO:0000256" key="6">
    <source>
        <dbReference type="ARBA" id="ARBA00022519"/>
    </source>
</evidence>
<dbReference type="GO" id="GO:0015628">
    <property type="term" value="P:protein secretion by the type II secretion system"/>
    <property type="evidence" value="ECO:0007669"/>
    <property type="project" value="InterPro"/>
</dbReference>
<gene>
    <name evidence="11" type="ORF">Q4490_08500</name>
</gene>
<evidence type="ECO:0000256" key="3">
    <source>
        <dbReference type="ARBA" id="ARBA00021563"/>
    </source>
</evidence>
<keyword evidence="4" id="KW-0813">Transport</keyword>
<dbReference type="AlphaFoldDB" id="A0AAW7XJQ0"/>
<dbReference type="RefSeq" id="WP_303549902.1">
    <property type="nucleotide sequence ID" value="NZ_JAUOPG010000004.1"/>
</dbReference>
<keyword evidence="7" id="KW-0812">Transmembrane</keyword>
<evidence type="ECO:0000256" key="2">
    <source>
        <dbReference type="ARBA" id="ARBA00007208"/>
    </source>
</evidence>
<comment type="similarity">
    <text evidence="2">Belongs to the GSP N family.</text>
</comment>
<evidence type="ECO:0000256" key="7">
    <source>
        <dbReference type="ARBA" id="ARBA00022692"/>
    </source>
</evidence>
<evidence type="ECO:0000313" key="12">
    <source>
        <dbReference type="Proteomes" id="UP001169862"/>
    </source>
</evidence>
<evidence type="ECO:0000256" key="5">
    <source>
        <dbReference type="ARBA" id="ARBA00022475"/>
    </source>
</evidence>
<evidence type="ECO:0000256" key="8">
    <source>
        <dbReference type="ARBA" id="ARBA00022927"/>
    </source>
</evidence>
<dbReference type="GO" id="GO:0015627">
    <property type="term" value="C:type II protein secretion system complex"/>
    <property type="evidence" value="ECO:0007669"/>
    <property type="project" value="InterPro"/>
</dbReference>
<comment type="subcellular location">
    <subcellularLocation>
        <location evidence="1">Cell inner membrane</location>
    </subcellularLocation>
</comment>
<comment type="caution">
    <text evidence="11">The sequence shown here is derived from an EMBL/GenBank/DDBJ whole genome shotgun (WGS) entry which is preliminary data.</text>
</comment>
<dbReference type="Pfam" id="PF01203">
    <property type="entry name" value="T2SSN"/>
    <property type="match status" value="1"/>
</dbReference>
<organism evidence="11 12">
    <name type="scientific">Neptunomonas phycophila</name>
    <dbReference type="NCBI Taxonomy" id="1572645"/>
    <lineage>
        <taxon>Bacteria</taxon>
        <taxon>Pseudomonadati</taxon>
        <taxon>Pseudomonadota</taxon>
        <taxon>Gammaproteobacteria</taxon>
        <taxon>Oceanospirillales</taxon>
        <taxon>Oceanospirillaceae</taxon>
        <taxon>Neptunomonas</taxon>
    </lineage>
</organism>
<name>A0AAW7XJQ0_9GAMM</name>
<sequence>MKRIIVLLLFIFIISFGISTPAHFLYSLVDDQLQGAELTNIEGSIWQGEADLSVGNMDTGKVTWRFSPMALLTGGLGWNFTLINESVTGFAAAKVWSLSTLSSLAINTNTQHLAQWNPLLNTISSDVSAQLEQVSANQCRQTQGTMTLENTSVMGLPFGIIDVQVTCEGENYSASFRNQESPIQLTGSALLTPKGGYQFNAQLLSRDPALRQQLSGLLGGYPEDQRFTVRERGNL</sequence>
<reference evidence="11" key="1">
    <citation type="submission" date="2023-07" db="EMBL/GenBank/DDBJ databases">
        <title>Genome content predicts the carbon catabolic preferences of heterotrophic bacteria.</title>
        <authorList>
            <person name="Gralka M."/>
        </authorList>
    </citation>
    <scope>NUCLEOTIDE SEQUENCE</scope>
    <source>
        <strain evidence="11">I2M16</strain>
    </source>
</reference>
<dbReference type="EMBL" id="JAUOPG010000004">
    <property type="protein sequence ID" value="MDO6453603.1"/>
    <property type="molecule type" value="Genomic_DNA"/>
</dbReference>
<accession>A0AAW7XJQ0</accession>
<dbReference type="GO" id="GO:0005886">
    <property type="term" value="C:plasma membrane"/>
    <property type="evidence" value="ECO:0007669"/>
    <property type="project" value="UniProtKB-SubCell"/>
</dbReference>
<evidence type="ECO:0000256" key="10">
    <source>
        <dbReference type="ARBA" id="ARBA00030772"/>
    </source>
</evidence>
<keyword evidence="5" id="KW-1003">Cell membrane</keyword>
<keyword evidence="6" id="KW-0997">Cell inner membrane</keyword>